<keyword evidence="1" id="KW-1188">Viral release from host cell</keyword>
<dbReference type="Gene3D" id="3.40.50.300">
    <property type="entry name" value="P-loop containing nucleotide triphosphate hydrolases"/>
    <property type="match status" value="1"/>
</dbReference>
<dbReference type="Proteomes" id="UP000016505">
    <property type="component" value="Chromosome I"/>
</dbReference>
<feature type="region of interest" description="Disordered" evidence="2">
    <location>
        <begin position="104"/>
        <end position="131"/>
    </location>
</feature>
<dbReference type="OrthoDB" id="8553810at2"/>
<dbReference type="Pfam" id="PF06056">
    <property type="entry name" value="Terminase_5"/>
    <property type="match status" value="1"/>
</dbReference>
<evidence type="ECO:0000259" key="4">
    <source>
        <dbReference type="Pfam" id="PF17289"/>
    </source>
</evidence>
<evidence type="ECO:0000259" key="3">
    <source>
        <dbReference type="Pfam" id="PF06056"/>
    </source>
</evidence>
<feature type="domain" description="Terminase ATPase subunit N-terminal" evidence="3">
    <location>
        <begin position="12"/>
        <end position="69"/>
    </location>
</feature>
<feature type="domain" description="Terminase large subunit gp17-like C-terminal" evidence="4">
    <location>
        <begin position="420"/>
        <end position="575"/>
    </location>
</feature>
<evidence type="ECO:0008006" key="7">
    <source>
        <dbReference type="Google" id="ProtNLM"/>
    </source>
</evidence>
<organism evidence="5 6">
    <name type="scientific">Pseudoalteromonas arctica A 37-1-2</name>
    <dbReference type="NCBI Taxonomy" id="1117313"/>
    <lineage>
        <taxon>Bacteria</taxon>
        <taxon>Pseudomonadati</taxon>
        <taxon>Pseudomonadota</taxon>
        <taxon>Gammaproteobacteria</taxon>
        <taxon>Alteromonadales</taxon>
        <taxon>Pseudoalteromonadaceae</taxon>
        <taxon>Pseudoalteromonas</taxon>
    </lineage>
</organism>
<reference evidence="5 6" key="1">
    <citation type="journal article" date="2012" name="J. Bacteriol.">
        <title>Genome sequences of type strains of seven species of the marine bacterium Pseudoalteromonas.</title>
        <authorList>
            <person name="Xie B.B."/>
            <person name="Shu Y.L."/>
            <person name="Qin Q.L."/>
            <person name="Rong J.C."/>
            <person name="Zhang X.Y."/>
            <person name="Chen X.L."/>
            <person name="Shi M."/>
            <person name="He H.L."/>
            <person name="Zhou B.C."/>
            <person name="Zhang Y.Z."/>
        </authorList>
    </citation>
    <scope>NUCLEOTIDE SEQUENCE [LARGE SCALE GENOMIC DNA]</scope>
    <source>
        <strain evidence="5 6">A 37-1-2</strain>
    </source>
</reference>
<proteinExistence type="predicted"/>
<dbReference type="InterPro" id="IPR035421">
    <property type="entry name" value="Terminase_6C"/>
</dbReference>
<evidence type="ECO:0000313" key="6">
    <source>
        <dbReference type="Proteomes" id="UP000016505"/>
    </source>
</evidence>
<protein>
    <recommendedName>
        <fullName evidence="7">Terminase large subunit gp17-like C-terminal domain-containing protein</fullName>
    </recommendedName>
</protein>
<dbReference type="Gene3D" id="3.30.420.240">
    <property type="match status" value="1"/>
</dbReference>
<gene>
    <name evidence="5" type="ORF">PARC_a1548</name>
</gene>
<dbReference type="RefSeq" id="WP_010553464.1">
    <property type="nucleotide sequence ID" value="NZ_CP011025.1"/>
</dbReference>
<name>A0A290S3A2_9GAMM</name>
<dbReference type="Pfam" id="PF03237">
    <property type="entry name" value="Terminase_6N"/>
    <property type="match status" value="1"/>
</dbReference>
<dbReference type="EMBL" id="CP011025">
    <property type="protein sequence ID" value="ATC86155.1"/>
    <property type="molecule type" value="Genomic_DNA"/>
</dbReference>
<dbReference type="Pfam" id="PF17289">
    <property type="entry name" value="Terminase_6C"/>
    <property type="match status" value="1"/>
</dbReference>
<sequence length="594" mass="67405">MWRNMKANYGPDVRKKAQDLYVVEGYTYEEISDLAGMPSARSVRRWSEAENWADMCPTYNAEMAFSRRINLLADKDNKTDAEYKELDFCTRQLCALNKSKLAPAPKQRANNDDTAAGNSGGSGKKSKKKKKNDCSGITLEMLDELKDKLLYPHQKHWFENQDHRTRFILKPRQIGATFYFAFEAFYDAVINDRNKIFISASRDQAEVFKANIVALVREHFNVELTGSPMVLNLAGGKTVKLIFKSTNARTAQSESGDLYIDEVFWIPKYKSLRGLAQAMATHKHLRITYFSTPSVTSHEAYDHWNGKWYRKTKACNDPEFAIDVSHKSLKNGRLCEDGIWRQMLTVYDVVTSGFDRIDIGVLENEYSVDEFNNLFMCKFIDDAHSAFNLKQLMNCVGDSTKWPDFDLDYERPYGLKPVVIGFDPARFGDKASVAILSAPMKPGEKFLLLEAIDLSGNDFEAMASEIKLLTEKYNVVHIGVDTTGIGYGVWELITKFYPNAEPIHYNPIIKNRMVIKAINVIQNRRLEFDQDAVNIASSFINIRRKVVGDQITYATNRTATTGHADIAWAIMHALLFEPLDGNAHSRQTSVGIAA</sequence>
<evidence type="ECO:0000313" key="5">
    <source>
        <dbReference type="EMBL" id="ATC86155.1"/>
    </source>
</evidence>
<evidence type="ECO:0000256" key="2">
    <source>
        <dbReference type="SAM" id="MobiDB-lite"/>
    </source>
</evidence>
<accession>A0A290S3A2</accession>
<evidence type="ECO:0000256" key="1">
    <source>
        <dbReference type="ARBA" id="ARBA00022612"/>
    </source>
</evidence>
<dbReference type="InterPro" id="IPR027417">
    <property type="entry name" value="P-loop_NTPase"/>
</dbReference>
<dbReference type="AlphaFoldDB" id="A0A290S3A2"/>
<dbReference type="KEGG" id="part:PARC_a1548"/>
<dbReference type="InterPro" id="IPR010332">
    <property type="entry name" value="ATPase_terminase-su_N"/>
</dbReference>